<protein>
    <recommendedName>
        <fullName evidence="2">FAD-dependent oxidoreductase domain-containing protein 1</fullName>
    </recommendedName>
</protein>
<dbReference type="Gene3D" id="3.30.9.10">
    <property type="entry name" value="D-Amino Acid Oxidase, subunit A, domain 2"/>
    <property type="match status" value="1"/>
</dbReference>
<feature type="compositionally biased region" description="Basic and acidic residues" evidence="4">
    <location>
        <begin position="13"/>
        <end position="28"/>
    </location>
</feature>
<keyword evidence="1" id="KW-0560">Oxidoreductase</keyword>
<proteinExistence type="predicted"/>
<keyword evidence="6" id="KW-1185">Reference proteome</keyword>
<dbReference type="PANTHER" id="PTHR13847:SF287">
    <property type="entry name" value="FAD-DEPENDENT OXIDOREDUCTASE DOMAIN-CONTAINING PROTEIN 1"/>
    <property type="match status" value="1"/>
</dbReference>
<evidence type="ECO:0000256" key="2">
    <source>
        <dbReference type="ARBA" id="ARBA00039785"/>
    </source>
</evidence>
<dbReference type="SUPFAM" id="SSF51905">
    <property type="entry name" value="FAD/NAD(P)-binding domain"/>
    <property type="match status" value="1"/>
</dbReference>
<feature type="region of interest" description="Disordered" evidence="4">
    <location>
        <begin position="1"/>
        <end position="30"/>
    </location>
</feature>
<evidence type="ECO:0000256" key="3">
    <source>
        <dbReference type="ARBA" id="ARBA00046185"/>
    </source>
</evidence>
<name>A0ABM0GPC9_SACKO</name>
<dbReference type="PANTHER" id="PTHR13847">
    <property type="entry name" value="SARCOSINE DEHYDROGENASE-RELATED"/>
    <property type="match status" value="1"/>
</dbReference>
<dbReference type="RefSeq" id="XP_002734363.1">
    <property type="nucleotide sequence ID" value="XM_002734317.1"/>
</dbReference>
<gene>
    <name evidence="7" type="primary">LOC100378567</name>
</gene>
<evidence type="ECO:0000256" key="4">
    <source>
        <dbReference type="SAM" id="MobiDB-lite"/>
    </source>
</evidence>
<accession>A0ABM0GPC9</accession>
<organism evidence="6 7">
    <name type="scientific">Saccoglossus kowalevskii</name>
    <name type="common">Acorn worm</name>
    <dbReference type="NCBI Taxonomy" id="10224"/>
    <lineage>
        <taxon>Eukaryota</taxon>
        <taxon>Metazoa</taxon>
        <taxon>Hemichordata</taxon>
        <taxon>Enteropneusta</taxon>
        <taxon>Harrimaniidae</taxon>
        <taxon>Saccoglossus</taxon>
    </lineage>
</organism>
<evidence type="ECO:0000313" key="7">
    <source>
        <dbReference type="RefSeq" id="XP_002734363.1"/>
    </source>
</evidence>
<evidence type="ECO:0000259" key="5">
    <source>
        <dbReference type="Pfam" id="PF01266"/>
    </source>
</evidence>
<feature type="domain" description="FAD dependent oxidoreductase" evidence="5">
    <location>
        <begin position="206"/>
        <end position="593"/>
    </location>
</feature>
<evidence type="ECO:0000256" key="1">
    <source>
        <dbReference type="ARBA" id="ARBA00023002"/>
    </source>
</evidence>
<evidence type="ECO:0000313" key="6">
    <source>
        <dbReference type="Proteomes" id="UP000694865"/>
    </source>
</evidence>
<dbReference type="InterPro" id="IPR036188">
    <property type="entry name" value="FAD/NAD-bd_sf"/>
</dbReference>
<dbReference type="Proteomes" id="UP000694865">
    <property type="component" value="Unplaced"/>
</dbReference>
<dbReference type="GeneID" id="100378567"/>
<reference evidence="7" key="1">
    <citation type="submission" date="2025-08" db="UniProtKB">
        <authorList>
            <consortium name="RefSeq"/>
        </authorList>
    </citation>
    <scope>IDENTIFICATION</scope>
    <source>
        <tissue evidence="7">Testes</tissue>
    </source>
</reference>
<dbReference type="InterPro" id="IPR006076">
    <property type="entry name" value="FAD-dep_OxRdtase"/>
</dbReference>
<dbReference type="Gene3D" id="3.50.50.60">
    <property type="entry name" value="FAD/NAD(P)-binding domain"/>
    <property type="match status" value="1"/>
</dbReference>
<sequence>MNDAILRYNKPSRHPEPPDVQKLSDTDVQRTAASYTDAEKRDLLWTLGRLHKADDAQQRIPAWTGFNSTLSDRNLPTTTIRYMPFIRAPPSDLSTIYTILNKLVKMSTKIGQSHILISADMAIYSKAQQILWKKPPTLDGRVTMRVEPPMGMSTVCRIARRCVYSTCKSDMSHFVRSMSFLSEFQKSLKEKDSFAPTENRPADEADIVIIGGGLVGSSIAYFLKRKIVRGMRVVVIERDPAYTRASSSLSVGGIRQQFSLPENIQLSMYGAEFLRNIKEHLTVDDADPPDVQFNPYGYLFLATEKGVRQMKTNYEIQRELGAKVELLTVTKLKEKFPWINTDGIELASYGTANEGWFDPWCLLTALKQKAKSLGVQYVHGNVTGFTIKKDKIPKNGPYDPYYDNRIQNVKISMPNGPEVRSLAATVVVNAAGPQAGHLSKLLKIGEGNNEMSVSLPVEPRKRYVYFYHCPSGPGLDCPLVVDPTGAYFRREGLGGNFICGLSPSEEEEPSVNNLNVDYDWFEDRLWPLLSKRVQAFENLKLKCAWAGFYDYNTVDQNAIIGGHPVISNFFFANGFSGHGIQQAPAIGRAMSELLLEQSYKTIDLSRFGFQRFIDQQPLPEMLVV</sequence>
<comment type="function">
    <text evidence="3">Required for the assembly of the mitochondrial membrane respiratory chain NADH dehydrogenase (Complex I). Involved in mid-late stages of complex I assembly.</text>
</comment>
<dbReference type="Pfam" id="PF01266">
    <property type="entry name" value="DAO"/>
    <property type="match status" value="1"/>
</dbReference>